<protein>
    <submittedName>
        <fullName evidence="2">Predicted protein</fullName>
    </submittedName>
</protein>
<evidence type="ECO:0000313" key="2">
    <source>
        <dbReference type="EMBL" id="EEH59428.1"/>
    </source>
</evidence>
<keyword evidence="1" id="KW-0175">Coiled coil</keyword>
<sequence length="589" mass="68227">MHENAQVIKEVKALTEELASLQKKNSVLQSNFNKLKVQSSFIQASRDKLMAQCQQLQRDKFTLKFYFKRRAQAWKREIDFKLRQLMETRSQVLMPSDIHEPCLHIMEEIKSSSKKGSCALESRCQKINKLYAQLNQELENLRTRHAIDEAQVLVEKERTKMRHHQELDHFQKELQISKELVSCRESDFASLQTEIYELFHNSSGNLISITDHDELRRLLTAAAVSIEDLQMELKKRALIADKLEKLNNYLRERAVSAQKDFRCSTTKLQSAEREILSLKKRFDEQQKEHSADVKCVRAEAARRRANLEAEILVERGEIEAQLSGFRKRLESYDIVLKNVQDDCETKISAACQYAARLRCSVESNKLESAIKLNTLYTDVEAWKMDFSRASSEASGLRESFVLLENFYKHEIPSLRNAIARYKTELVCERLRVSELRKHLELERADKLRVAAASAKNAIKVHDLLATLEQKRKSRVRETNAIKKAWQKEGDYLVFCAKEVAAAGTQSYRSSLRRAKRKLKGKHRKKEGVSVEMMPLLEERSQQVTKSTKSMKQTVYATKGLALHSFDDELSALKNRQRIFSDLVSKNEIL</sequence>
<dbReference type="AlphaFoldDB" id="C1MKT8"/>
<feature type="coiled-coil region" evidence="1">
    <location>
        <begin position="240"/>
        <end position="288"/>
    </location>
</feature>
<gene>
    <name evidence="2" type="ORF">MICPUCDRAFT_70232</name>
</gene>
<proteinExistence type="predicted"/>
<feature type="coiled-coil region" evidence="1">
    <location>
        <begin position="124"/>
        <end position="151"/>
    </location>
</feature>
<feature type="coiled-coil region" evidence="1">
    <location>
        <begin position="4"/>
        <end position="38"/>
    </location>
</feature>
<name>C1MKT8_MICPC</name>
<dbReference type="GeneID" id="9681979"/>
<dbReference type="EMBL" id="GG663736">
    <property type="protein sequence ID" value="EEH59428.1"/>
    <property type="molecule type" value="Genomic_DNA"/>
</dbReference>
<reference evidence="2 3" key="1">
    <citation type="journal article" date="2009" name="Science">
        <title>Green evolution and dynamic adaptations revealed by genomes of the marine picoeukaryotes Micromonas.</title>
        <authorList>
            <person name="Worden A.Z."/>
            <person name="Lee J.H."/>
            <person name="Mock T."/>
            <person name="Rouze P."/>
            <person name="Simmons M.P."/>
            <person name="Aerts A.L."/>
            <person name="Allen A.E."/>
            <person name="Cuvelier M.L."/>
            <person name="Derelle E."/>
            <person name="Everett M.V."/>
            <person name="Foulon E."/>
            <person name="Grimwood J."/>
            <person name="Gundlach H."/>
            <person name="Henrissat B."/>
            <person name="Napoli C."/>
            <person name="McDonald S.M."/>
            <person name="Parker M.S."/>
            <person name="Rombauts S."/>
            <person name="Salamov A."/>
            <person name="Von Dassow P."/>
            <person name="Badger J.H."/>
            <person name="Coutinho P.M."/>
            <person name="Demir E."/>
            <person name="Dubchak I."/>
            <person name="Gentemann C."/>
            <person name="Eikrem W."/>
            <person name="Gready J.E."/>
            <person name="John U."/>
            <person name="Lanier W."/>
            <person name="Lindquist E.A."/>
            <person name="Lucas S."/>
            <person name="Mayer K.F."/>
            <person name="Moreau H."/>
            <person name="Not F."/>
            <person name="Otillar R."/>
            <person name="Panaud O."/>
            <person name="Pangilinan J."/>
            <person name="Paulsen I."/>
            <person name="Piegu B."/>
            <person name="Poliakov A."/>
            <person name="Robbens S."/>
            <person name="Schmutz J."/>
            <person name="Toulza E."/>
            <person name="Wyss T."/>
            <person name="Zelensky A."/>
            <person name="Zhou K."/>
            <person name="Armbrust E.V."/>
            <person name="Bhattacharya D."/>
            <person name="Goodenough U.W."/>
            <person name="Van de Peer Y."/>
            <person name="Grigoriev I.V."/>
        </authorList>
    </citation>
    <scope>NUCLEOTIDE SEQUENCE [LARGE SCALE GENOMIC DNA]</scope>
    <source>
        <strain evidence="2 3">CCMP1545</strain>
    </source>
</reference>
<dbReference type="Proteomes" id="UP000001876">
    <property type="component" value="Unassembled WGS sequence"/>
</dbReference>
<evidence type="ECO:0000256" key="1">
    <source>
        <dbReference type="SAM" id="Coils"/>
    </source>
</evidence>
<organism evidence="3">
    <name type="scientific">Micromonas pusilla (strain CCMP1545)</name>
    <name type="common">Picoplanktonic green alga</name>
    <dbReference type="NCBI Taxonomy" id="564608"/>
    <lineage>
        <taxon>Eukaryota</taxon>
        <taxon>Viridiplantae</taxon>
        <taxon>Chlorophyta</taxon>
        <taxon>Mamiellophyceae</taxon>
        <taxon>Mamiellales</taxon>
        <taxon>Mamiellaceae</taxon>
        <taxon>Micromonas</taxon>
    </lineage>
</organism>
<dbReference type="KEGG" id="mpp:MICPUCDRAFT_70232"/>
<keyword evidence="3" id="KW-1185">Reference proteome</keyword>
<dbReference type="OMA" id="CLHIMEE"/>
<dbReference type="RefSeq" id="XP_003056052.1">
    <property type="nucleotide sequence ID" value="XM_003056006.1"/>
</dbReference>
<evidence type="ECO:0000313" key="3">
    <source>
        <dbReference type="Proteomes" id="UP000001876"/>
    </source>
</evidence>
<accession>C1MKT8</accession>